<dbReference type="OMA" id="WREMGTI"/>
<accession>G0MAI7</accession>
<proteinExistence type="predicted"/>
<dbReference type="EMBL" id="GL379788">
    <property type="protein sequence ID" value="EGT40409.1"/>
    <property type="molecule type" value="Genomic_DNA"/>
</dbReference>
<dbReference type="OrthoDB" id="5775156at2759"/>
<protein>
    <recommendedName>
        <fullName evidence="3">C2H2-type domain-containing protein</fullName>
    </recommendedName>
</protein>
<sequence>MIENNDDDAGFEDCVYGGMRPNYKIPILLTDMKEETLDGLFLEPSNHLCCAKCDFRFQSFTDMKRHLQTCSGEPNGNGHATEYRASQYYTNMLILSLKELYEAGASGIMPLEPREPVPFHMESIAELTIGYHNRVNLGRTLVTCRMCNEQFIHEVRKKKKHGYIDGVEDEWKPTLITDHVTECNEYETEFEKFKEAMDPFMFNVRYSYHKLFRIYELIRNGIYGSGFKSHIPCDSSSWRKITTIYEDDETRRKAELPKRKLLIRMTTLHHIEPEHVEFVCRSYVQGLDEVMDRIFFTRVTGLKLGEM</sequence>
<dbReference type="HOGENOM" id="CLU_875021_0_0_1"/>
<dbReference type="Proteomes" id="UP000008068">
    <property type="component" value="Unassembled WGS sequence"/>
</dbReference>
<dbReference type="AlphaFoldDB" id="G0MAI7"/>
<dbReference type="InParanoid" id="G0MAI7"/>
<evidence type="ECO:0000313" key="2">
    <source>
        <dbReference type="Proteomes" id="UP000008068"/>
    </source>
</evidence>
<evidence type="ECO:0008006" key="3">
    <source>
        <dbReference type="Google" id="ProtNLM"/>
    </source>
</evidence>
<reference evidence="2" key="1">
    <citation type="submission" date="2011-07" db="EMBL/GenBank/DDBJ databases">
        <authorList>
            <consortium name="Caenorhabditis brenneri Sequencing and Analysis Consortium"/>
            <person name="Wilson R.K."/>
        </authorList>
    </citation>
    <scope>NUCLEOTIDE SEQUENCE [LARGE SCALE GENOMIC DNA]</scope>
    <source>
        <strain evidence="2">PB2801</strain>
    </source>
</reference>
<gene>
    <name evidence="1" type="ORF">CAEBREN_08460</name>
</gene>
<dbReference type="eggNOG" id="ENOG502THJU">
    <property type="taxonomic scope" value="Eukaryota"/>
</dbReference>
<name>G0MAI7_CAEBE</name>
<keyword evidence="2" id="KW-1185">Reference proteome</keyword>
<evidence type="ECO:0000313" key="1">
    <source>
        <dbReference type="EMBL" id="EGT40409.1"/>
    </source>
</evidence>
<organism evidence="2">
    <name type="scientific">Caenorhabditis brenneri</name>
    <name type="common">Nematode worm</name>
    <dbReference type="NCBI Taxonomy" id="135651"/>
    <lineage>
        <taxon>Eukaryota</taxon>
        <taxon>Metazoa</taxon>
        <taxon>Ecdysozoa</taxon>
        <taxon>Nematoda</taxon>
        <taxon>Chromadorea</taxon>
        <taxon>Rhabditida</taxon>
        <taxon>Rhabditina</taxon>
        <taxon>Rhabditomorpha</taxon>
        <taxon>Rhabditoidea</taxon>
        <taxon>Rhabditidae</taxon>
        <taxon>Peloderinae</taxon>
        <taxon>Caenorhabditis</taxon>
    </lineage>
</organism>